<keyword evidence="2" id="KW-1185">Reference proteome</keyword>
<dbReference type="InterPro" id="IPR042099">
    <property type="entry name" value="ANL_N_sf"/>
</dbReference>
<dbReference type="RefSeq" id="WP_083074226.1">
    <property type="nucleotide sequence ID" value="NZ_AP022615.1"/>
</dbReference>
<gene>
    <name evidence="1" type="ORF">BST25_12025</name>
</gene>
<comment type="caution">
    <text evidence="1">The sequence shown here is derived from an EMBL/GenBank/DDBJ whole genome shotgun (WGS) entry which is preliminary data.</text>
</comment>
<dbReference type="Gene3D" id="3.40.50.12780">
    <property type="entry name" value="N-terminal domain of ligase-like"/>
    <property type="match status" value="1"/>
</dbReference>
<dbReference type="OrthoDB" id="3597198at2"/>
<dbReference type="EMBL" id="MVHR01000014">
    <property type="protein sequence ID" value="ORA73736.1"/>
    <property type="molecule type" value="Genomic_DNA"/>
</dbReference>
<sequence length="480" mass="53724">MTSTAARPVDDFMNDPIGFFGQSYTRMHSIDRGELEGLQRRAMGIRFREHYDSIEMLRKLADRLGITALNEFNDVVPLLFSHTAFKSYPAALIDKKRFDLMTRWLDKLTSYDLSGVDTTGCIGIDDWIDRLDEQTPLEVITSSGTTGTISILPKDKRGAEEGMTLWKICLFQTFGQEPTEAELNPSVDVVWPNFANGKLGHLRIANMIKRGFTGGDESRFHALYPGAIDTDLMFLASKMRAAASRGELDRLEIDPALAARKDEFVAMQARQAQDMDAFFTRLSDQLRGRRVFMLGTYHLMYDIARAGLERGVRNVFAPDSAILTGGGMKGVALPHDFMDVIKEFLGVQRIQVGYGFSESSTFHWGCTEGRYHVAPWVIPFVLDPDTSEPLPRTGVRTGRAAVYDILLRAHWGGVISGDEVTIDWDLRCPCGQASVAFEPDIIRYSEKKGLKNGQEDDRITCAATHEVHNEAVNFMKGVDL</sequence>
<name>A0A1X0DMW7_MYCHE</name>
<accession>A0A1X0DMW7</accession>
<dbReference type="STRING" id="53376.BST25_12025"/>
<evidence type="ECO:0000313" key="1">
    <source>
        <dbReference type="EMBL" id="ORA73736.1"/>
    </source>
</evidence>
<dbReference type="AlphaFoldDB" id="A0A1X0DMW7"/>
<reference evidence="1 2" key="1">
    <citation type="submission" date="2017-02" db="EMBL/GenBank/DDBJ databases">
        <title>The new phylogeny of genus Mycobacterium.</title>
        <authorList>
            <person name="Tortoli E."/>
            <person name="Trovato A."/>
            <person name="Cirillo D.M."/>
        </authorList>
    </citation>
    <scope>NUCLEOTIDE SEQUENCE [LARGE SCALE GENOMIC DNA]</scope>
    <source>
        <strain evidence="1 2">DSM 44471</strain>
    </source>
</reference>
<evidence type="ECO:0000313" key="2">
    <source>
        <dbReference type="Proteomes" id="UP000192566"/>
    </source>
</evidence>
<protein>
    <submittedName>
        <fullName evidence="1">Uncharacterized protein</fullName>
    </submittedName>
</protein>
<dbReference type="Proteomes" id="UP000192566">
    <property type="component" value="Unassembled WGS sequence"/>
</dbReference>
<organism evidence="1 2">
    <name type="scientific">Mycobacterium heidelbergense</name>
    <dbReference type="NCBI Taxonomy" id="53376"/>
    <lineage>
        <taxon>Bacteria</taxon>
        <taxon>Bacillati</taxon>
        <taxon>Actinomycetota</taxon>
        <taxon>Actinomycetes</taxon>
        <taxon>Mycobacteriales</taxon>
        <taxon>Mycobacteriaceae</taxon>
        <taxon>Mycobacterium</taxon>
        <taxon>Mycobacterium simiae complex</taxon>
    </lineage>
</organism>
<proteinExistence type="predicted"/>